<proteinExistence type="predicted"/>
<comment type="caution">
    <text evidence="2">The sequence shown here is derived from an EMBL/GenBank/DDBJ whole genome shotgun (WGS) entry which is preliminary data.</text>
</comment>
<dbReference type="Pfam" id="PF00561">
    <property type="entry name" value="Abhydrolase_1"/>
    <property type="match status" value="1"/>
</dbReference>
<dbReference type="GO" id="GO:0072330">
    <property type="term" value="P:monocarboxylic acid biosynthetic process"/>
    <property type="evidence" value="ECO:0007669"/>
    <property type="project" value="UniProtKB-ARBA"/>
</dbReference>
<evidence type="ECO:0000313" key="2">
    <source>
        <dbReference type="EMBL" id="KAF7528676.1"/>
    </source>
</evidence>
<organism evidence="2 3">
    <name type="scientific">Penicillium crustosum</name>
    <name type="common">Blue mold fungus</name>
    <dbReference type="NCBI Taxonomy" id="36656"/>
    <lineage>
        <taxon>Eukaryota</taxon>
        <taxon>Fungi</taxon>
        <taxon>Dikarya</taxon>
        <taxon>Ascomycota</taxon>
        <taxon>Pezizomycotina</taxon>
        <taxon>Eurotiomycetes</taxon>
        <taxon>Eurotiomycetidae</taxon>
        <taxon>Eurotiales</taxon>
        <taxon>Aspergillaceae</taxon>
        <taxon>Penicillium</taxon>
    </lineage>
</organism>
<gene>
    <name evidence="2" type="ORF">PCG10_010212</name>
</gene>
<reference evidence="2" key="1">
    <citation type="submission" date="2020-02" db="EMBL/GenBank/DDBJ databases">
        <authorList>
            <person name="Lichtner F.J."/>
        </authorList>
    </citation>
    <scope>NUCLEOTIDE SEQUENCE</scope>
    <source>
        <strain evidence="2">G10</strain>
    </source>
</reference>
<feature type="domain" description="AB hydrolase-1" evidence="1">
    <location>
        <begin position="110"/>
        <end position="354"/>
    </location>
</feature>
<evidence type="ECO:0000313" key="3">
    <source>
        <dbReference type="Proteomes" id="UP000701341"/>
    </source>
</evidence>
<name>A0A9P5GPX3_PENCR</name>
<dbReference type="Proteomes" id="UP000701341">
    <property type="component" value="Unassembled WGS sequence"/>
</dbReference>
<dbReference type="EMBL" id="JAAOZQ010000009">
    <property type="protein sequence ID" value="KAF7528676.1"/>
    <property type="molecule type" value="Genomic_DNA"/>
</dbReference>
<dbReference type="GO" id="GO:0017000">
    <property type="term" value="P:antibiotic biosynthetic process"/>
    <property type="evidence" value="ECO:0007669"/>
    <property type="project" value="UniProtKB-ARBA"/>
</dbReference>
<accession>A0A9P5GPX3</accession>
<keyword evidence="3" id="KW-1185">Reference proteome</keyword>
<evidence type="ECO:0000259" key="1">
    <source>
        <dbReference type="Pfam" id="PF00561"/>
    </source>
</evidence>
<dbReference type="SUPFAM" id="SSF53474">
    <property type="entry name" value="alpha/beta-Hydrolases"/>
    <property type="match status" value="1"/>
</dbReference>
<dbReference type="Gene3D" id="3.40.50.1820">
    <property type="entry name" value="alpha/beta hydrolase"/>
    <property type="match status" value="1"/>
</dbReference>
<sequence>MSSSDLSAKIAKLDAQVDALYKKINQTNFFWSQTLADQPFDLVQAVVARSRNSSQPEFRSPLENHCAYNCPPFALLIRALDPADVKIMTPKWQAMRLLHGVRAIVGGQGPPLILVPGWPQTAEAFSDIFEPISKHYQFFAVDPPGLGDSLPPLNGYDTANVSKIMAEAIHDVLKERQYHLVGHDIGGWIAYPWAAQFQSRIKSLSILDAGVPGFMPQLQFPLSRQTNMRLWQFSFNALPELPEILTCGRERELLTWFFKLKTVHPDGLPKDQLERYIQAYARPGAMSRGFEYYRAVEASTKQNLEYAKTPLEIPVLALGGASSVGSDMIRLVQNFATNVSGGAIEDCGHFLPEEQPSAVADRLLEFLEANKTQ</sequence>
<protein>
    <recommendedName>
        <fullName evidence="1">AB hydrolase-1 domain-containing protein</fullName>
    </recommendedName>
</protein>
<dbReference type="InterPro" id="IPR000073">
    <property type="entry name" value="AB_hydrolase_1"/>
</dbReference>
<dbReference type="InterPro" id="IPR029058">
    <property type="entry name" value="AB_hydrolase_fold"/>
</dbReference>
<dbReference type="AlphaFoldDB" id="A0A9P5GPX3"/>
<dbReference type="PANTHER" id="PTHR43329">
    <property type="entry name" value="EPOXIDE HYDROLASE"/>
    <property type="match status" value="1"/>
</dbReference>